<proteinExistence type="predicted"/>
<dbReference type="EMBL" id="JACBGI020000001">
    <property type="protein sequence ID" value="MBF6056833.1"/>
    <property type="molecule type" value="Genomic_DNA"/>
</dbReference>
<feature type="signal peptide" evidence="1">
    <location>
        <begin position="1"/>
        <end position="21"/>
    </location>
</feature>
<sequence length="91" mass="10150">MKNKTLPLVLGLSFASSLSIAAPHPGQELHEAANCMSCHATKPYSPEKTTSFPNLVKTVQFCNDNLNAGMFEDEIEQLADYLNQTYYHFPK</sequence>
<keyword evidence="3" id="KW-1185">Reference proteome</keyword>
<dbReference type="Proteomes" id="UP001193680">
    <property type="component" value="Unassembled WGS sequence"/>
</dbReference>
<evidence type="ECO:0000313" key="3">
    <source>
        <dbReference type="Proteomes" id="UP001193680"/>
    </source>
</evidence>
<accession>A0ABS0BSI7</accession>
<dbReference type="SUPFAM" id="SSF46626">
    <property type="entry name" value="Cytochrome c"/>
    <property type="match status" value="1"/>
</dbReference>
<evidence type="ECO:0000256" key="1">
    <source>
        <dbReference type="SAM" id="SignalP"/>
    </source>
</evidence>
<evidence type="ECO:0008006" key="4">
    <source>
        <dbReference type="Google" id="ProtNLM"/>
    </source>
</evidence>
<feature type="chain" id="PRO_5046619950" description="Cytochrome c" evidence="1">
    <location>
        <begin position="22"/>
        <end position="91"/>
    </location>
</feature>
<comment type="caution">
    <text evidence="2">The sequence shown here is derived from an EMBL/GenBank/DDBJ whole genome shotgun (WGS) entry which is preliminary data.</text>
</comment>
<gene>
    <name evidence="2" type="ORF">H8792_000580</name>
</gene>
<name>A0ABS0BSI7_9GAMM</name>
<organism evidence="2 3">
    <name type="scientific">Thiomicrorhabdus heinhorstiae</name>
    <dbReference type="NCBI Taxonomy" id="2748010"/>
    <lineage>
        <taxon>Bacteria</taxon>
        <taxon>Pseudomonadati</taxon>
        <taxon>Pseudomonadota</taxon>
        <taxon>Gammaproteobacteria</taxon>
        <taxon>Thiotrichales</taxon>
        <taxon>Piscirickettsiaceae</taxon>
        <taxon>Thiomicrorhabdus</taxon>
    </lineage>
</organism>
<keyword evidence="1" id="KW-0732">Signal</keyword>
<protein>
    <recommendedName>
        <fullName evidence="4">Cytochrome c</fullName>
    </recommendedName>
</protein>
<dbReference type="RefSeq" id="WP_194947194.1">
    <property type="nucleotide sequence ID" value="NZ_JACBGI020000001.1"/>
</dbReference>
<evidence type="ECO:0000313" key="2">
    <source>
        <dbReference type="EMBL" id="MBF6056833.1"/>
    </source>
</evidence>
<dbReference type="InterPro" id="IPR036909">
    <property type="entry name" value="Cyt_c-like_dom_sf"/>
</dbReference>
<reference evidence="2 3" key="1">
    <citation type="submission" date="2020-06" db="EMBL/GenBank/DDBJ databases">
        <authorList>
            <person name="Scott K."/>
        </authorList>
    </citation>
    <scope>NUCLEOTIDE SEQUENCE [LARGE SCALE GENOMIC DNA]</scope>
    <source>
        <strain evidence="2 3">HH1</strain>
    </source>
</reference>
<reference evidence="2 3" key="2">
    <citation type="submission" date="2020-11" db="EMBL/GenBank/DDBJ databases">
        <title>Sulfur oxidizing isolate from Hospital Hole Sinkhole.</title>
        <authorList>
            <person name="Scott K.M."/>
        </authorList>
    </citation>
    <scope>NUCLEOTIDE SEQUENCE [LARGE SCALE GENOMIC DNA]</scope>
    <source>
        <strain evidence="2 3">HH1</strain>
    </source>
</reference>